<proteinExistence type="predicted"/>
<sequence>KQCKRLWCTSADGDHKGCRTQHMPLADGTDCGHGMVSYSKYIQHTIFNKQTTMYGL</sequence>
<evidence type="ECO:0000313" key="8">
    <source>
        <dbReference type="Proteomes" id="UP001434883"/>
    </source>
</evidence>
<dbReference type="Gene3D" id="3.40.1620.60">
    <property type="match status" value="1"/>
</dbReference>
<keyword evidence="7" id="KW-0645">Protease</keyword>
<comment type="caution">
    <text evidence="7">The sequence shown here is derived from an EMBL/GenBank/DDBJ whole genome shotgun (WGS) entry which is preliminary data.</text>
</comment>
<dbReference type="EMBL" id="JAHRIN010018178">
    <property type="protein sequence ID" value="MEQ2197810.1"/>
    <property type="molecule type" value="Genomic_DNA"/>
</dbReference>
<keyword evidence="4" id="KW-1015">Disulfide bond</keyword>
<keyword evidence="2" id="KW-0378">Hydrolase</keyword>
<evidence type="ECO:0000313" key="7">
    <source>
        <dbReference type="EMBL" id="MEQ2197810.1"/>
    </source>
</evidence>
<keyword evidence="8" id="KW-1185">Reference proteome</keyword>
<keyword evidence="5" id="KW-0325">Glycoprotein</keyword>
<accession>A0ABV0QPP2</accession>
<evidence type="ECO:0000256" key="4">
    <source>
        <dbReference type="ARBA" id="ARBA00023157"/>
    </source>
</evidence>
<reference evidence="7 8" key="1">
    <citation type="submission" date="2021-06" db="EMBL/GenBank/DDBJ databases">
        <authorList>
            <person name="Palmer J.M."/>
        </authorList>
    </citation>
    <scope>NUCLEOTIDE SEQUENCE [LARGE SCALE GENOMIC DNA]</scope>
    <source>
        <strain evidence="7 8">XC_2019</strain>
        <tissue evidence="7">Muscle</tissue>
    </source>
</reference>
<keyword evidence="1" id="KW-0479">Metal-binding</keyword>
<protein>
    <submittedName>
        <fullName evidence="7">A disintegrin and metalloproteinase with thrombospondin motifs 20</fullName>
    </submittedName>
</protein>
<feature type="domain" description="ADAMTS cysteine-rich" evidence="6">
    <location>
        <begin position="2"/>
        <end position="36"/>
    </location>
</feature>
<dbReference type="GO" id="GO:0008237">
    <property type="term" value="F:metallopeptidase activity"/>
    <property type="evidence" value="ECO:0007669"/>
    <property type="project" value="UniProtKB-KW"/>
</dbReference>
<feature type="non-terminal residue" evidence="7">
    <location>
        <position position="1"/>
    </location>
</feature>
<evidence type="ECO:0000256" key="2">
    <source>
        <dbReference type="ARBA" id="ARBA00022801"/>
    </source>
</evidence>
<dbReference type="Proteomes" id="UP001434883">
    <property type="component" value="Unassembled WGS sequence"/>
</dbReference>
<dbReference type="InterPro" id="IPR041645">
    <property type="entry name" value="ADAMTS_CR_2"/>
</dbReference>
<organism evidence="7 8">
    <name type="scientific">Xenoophorus captivus</name>
    <dbReference type="NCBI Taxonomy" id="1517983"/>
    <lineage>
        <taxon>Eukaryota</taxon>
        <taxon>Metazoa</taxon>
        <taxon>Chordata</taxon>
        <taxon>Craniata</taxon>
        <taxon>Vertebrata</taxon>
        <taxon>Euteleostomi</taxon>
        <taxon>Actinopterygii</taxon>
        <taxon>Neopterygii</taxon>
        <taxon>Teleostei</taxon>
        <taxon>Neoteleostei</taxon>
        <taxon>Acanthomorphata</taxon>
        <taxon>Ovalentaria</taxon>
        <taxon>Atherinomorphae</taxon>
        <taxon>Cyprinodontiformes</taxon>
        <taxon>Goodeidae</taxon>
        <taxon>Xenoophorus</taxon>
    </lineage>
</organism>
<name>A0ABV0QPP2_9TELE</name>
<keyword evidence="7" id="KW-0482">Metalloprotease</keyword>
<evidence type="ECO:0000256" key="1">
    <source>
        <dbReference type="ARBA" id="ARBA00022723"/>
    </source>
</evidence>
<gene>
    <name evidence="7" type="primary">ADAMTS20_1</name>
    <name evidence="7" type="ORF">XENOCAPTIV_003615</name>
</gene>
<dbReference type="Pfam" id="PF17771">
    <property type="entry name" value="ADAMTS_CR_2"/>
    <property type="match status" value="1"/>
</dbReference>
<evidence type="ECO:0000259" key="6">
    <source>
        <dbReference type="Pfam" id="PF17771"/>
    </source>
</evidence>
<keyword evidence="3" id="KW-0862">Zinc</keyword>
<evidence type="ECO:0000256" key="3">
    <source>
        <dbReference type="ARBA" id="ARBA00022833"/>
    </source>
</evidence>
<evidence type="ECO:0000256" key="5">
    <source>
        <dbReference type="ARBA" id="ARBA00023180"/>
    </source>
</evidence>